<accession>A0ABP1IKW2</accession>
<keyword evidence="2" id="KW-1185">Reference proteome</keyword>
<organism evidence="1 2">
    <name type="scientific">Hexamita inflata</name>
    <dbReference type="NCBI Taxonomy" id="28002"/>
    <lineage>
        <taxon>Eukaryota</taxon>
        <taxon>Metamonada</taxon>
        <taxon>Diplomonadida</taxon>
        <taxon>Hexamitidae</taxon>
        <taxon>Hexamitinae</taxon>
        <taxon>Hexamita</taxon>
    </lineage>
</organism>
<reference evidence="1 2" key="1">
    <citation type="submission" date="2024-07" db="EMBL/GenBank/DDBJ databases">
        <authorList>
            <person name="Akdeniz Z."/>
        </authorList>
    </citation>
    <scope>NUCLEOTIDE SEQUENCE [LARGE SCALE GENOMIC DNA]</scope>
</reference>
<protein>
    <submittedName>
        <fullName evidence="1">Hypothetical_protein</fullName>
    </submittedName>
</protein>
<sequence length="325" mass="38767">MRMKHIQQSQSYSGKLQNSSIYLQKPFVLKNQKQETKLKEILPITDEIHYYSAQEDILNNQTRISALNQQLEMQNGLYNHTFSNKMRDQIQFMQKNINKQLSQFESQLKKEMSLKLQDITEQLIYELKYYLEDENEIQNVQEQQFITFQKELRKLQNQHSFNQKIRSIQFCKLFELDNATMLLLRKPYIIEKITMMLQQYTYTNDEQLKIIINDNQLLEHLQQFIELISTINKLSRPDKISAAQILMESQILHIPEDISNLINEEIQKSTNIITAIKKSKHDKHNTDLLQLEEKFQQQLSECNSTEQFQQLLQTQSLSRINFGLK</sequence>
<name>A0ABP1IKW2_9EUKA</name>
<dbReference type="Proteomes" id="UP001642409">
    <property type="component" value="Unassembled WGS sequence"/>
</dbReference>
<gene>
    <name evidence="1" type="ORF">HINF_LOCUS26405</name>
</gene>
<evidence type="ECO:0000313" key="2">
    <source>
        <dbReference type="Proteomes" id="UP001642409"/>
    </source>
</evidence>
<dbReference type="EMBL" id="CAXDID020000080">
    <property type="protein sequence ID" value="CAL6018307.1"/>
    <property type="molecule type" value="Genomic_DNA"/>
</dbReference>
<proteinExistence type="predicted"/>
<evidence type="ECO:0000313" key="1">
    <source>
        <dbReference type="EMBL" id="CAL6018307.1"/>
    </source>
</evidence>
<comment type="caution">
    <text evidence="1">The sequence shown here is derived from an EMBL/GenBank/DDBJ whole genome shotgun (WGS) entry which is preliminary data.</text>
</comment>